<evidence type="ECO:0000313" key="1">
    <source>
        <dbReference type="EMBL" id="PCH43890.1"/>
    </source>
</evidence>
<reference evidence="1 2" key="1">
    <citation type="journal article" date="2012" name="Science">
        <title>The Paleozoic origin of enzymatic lignin decomposition reconstructed from 31 fungal genomes.</title>
        <authorList>
            <person name="Floudas D."/>
            <person name="Binder M."/>
            <person name="Riley R."/>
            <person name="Barry K."/>
            <person name="Blanchette R.A."/>
            <person name="Henrissat B."/>
            <person name="Martinez A.T."/>
            <person name="Otillar R."/>
            <person name="Spatafora J.W."/>
            <person name="Yadav J.S."/>
            <person name="Aerts A."/>
            <person name="Benoit I."/>
            <person name="Boyd A."/>
            <person name="Carlson A."/>
            <person name="Copeland A."/>
            <person name="Coutinho P.M."/>
            <person name="de Vries R.P."/>
            <person name="Ferreira P."/>
            <person name="Findley K."/>
            <person name="Foster B."/>
            <person name="Gaskell J."/>
            <person name="Glotzer D."/>
            <person name="Gorecki P."/>
            <person name="Heitman J."/>
            <person name="Hesse C."/>
            <person name="Hori C."/>
            <person name="Igarashi K."/>
            <person name="Jurgens J.A."/>
            <person name="Kallen N."/>
            <person name="Kersten P."/>
            <person name="Kohler A."/>
            <person name="Kuees U."/>
            <person name="Kumar T.K.A."/>
            <person name="Kuo A."/>
            <person name="LaButti K."/>
            <person name="Larrondo L.F."/>
            <person name="Lindquist E."/>
            <person name="Ling A."/>
            <person name="Lombard V."/>
            <person name="Lucas S."/>
            <person name="Lundell T."/>
            <person name="Martin R."/>
            <person name="McLaughlin D.J."/>
            <person name="Morgenstern I."/>
            <person name="Morin E."/>
            <person name="Murat C."/>
            <person name="Nagy L.G."/>
            <person name="Nolan M."/>
            <person name="Ohm R.A."/>
            <person name="Patyshakuliyeva A."/>
            <person name="Rokas A."/>
            <person name="Ruiz-Duenas F.J."/>
            <person name="Sabat G."/>
            <person name="Salamov A."/>
            <person name="Samejima M."/>
            <person name="Schmutz J."/>
            <person name="Slot J.C."/>
            <person name="St John F."/>
            <person name="Stenlid J."/>
            <person name="Sun H."/>
            <person name="Sun S."/>
            <person name="Syed K."/>
            <person name="Tsang A."/>
            <person name="Wiebenga A."/>
            <person name="Young D."/>
            <person name="Pisabarro A."/>
            <person name="Eastwood D.C."/>
            <person name="Martin F."/>
            <person name="Cullen D."/>
            <person name="Grigoriev I.V."/>
            <person name="Hibbett D.S."/>
        </authorList>
    </citation>
    <scope>NUCLEOTIDE SEQUENCE [LARGE SCALE GENOMIC DNA]</scope>
    <source>
        <strain evidence="1 2">MD-104</strain>
    </source>
</reference>
<dbReference type="Proteomes" id="UP000218811">
    <property type="component" value="Unassembled WGS sequence"/>
</dbReference>
<dbReference type="AlphaFoldDB" id="A0A2H3JNX5"/>
<dbReference type="EMBL" id="KB468146">
    <property type="protein sequence ID" value="PCH43890.1"/>
    <property type="molecule type" value="Genomic_DNA"/>
</dbReference>
<accession>A0A2H3JNX5</accession>
<name>A0A2H3JNX5_WOLCO</name>
<protein>
    <submittedName>
        <fullName evidence="1">Uncharacterized protein</fullName>
    </submittedName>
</protein>
<organism evidence="1 2">
    <name type="scientific">Wolfiporia cocos (strain MD-104)</name>
    <name type="common">Brown rot fungus</name>
    <dbReference type="NCBI Taxonomy" id="742152"/>
    <lineage>
        <taxon>Eukaryota</taxon>
        <taxon>Fungi</taxon>
        <taxon>Dikarya</taxon>
        <taxon>Basidiomycota</taxon>
        <taxon>Agaricomycotina</taxon>
        <taxon>Agaricomycetes</taxon>
        <taxon>Polyporales</taxon>
        <taxon>Phaeolaceae</taxon>
        <taxon>Wolfiporia</taxon>
    </lineage>
</organism>
<gene>
    <name evidence="1" type="ORF">WOLCODRAFT_164803</name>
</gene>
<sequence>MRCGGLNSSPQDKSLDAGCFWGPYQHLPLIEGPGTAGVEYPAWCTRNVATPLATPQRPKRVPSFPDFSPASPALQRAMLLRPPRTPPRHHSTYPAATYTALLIGCYCSPSDPSRTHKLRRCRAPCQD</sequence>
<keyword evidence="2" id="KW-1185">Reference proteome</keyword>
<proteinExistence type="predicted"/>
<evidence type="ECO:0000313" key="2">
    <source>
        <dbReference type="Proteomes" id="UP000218811"/>
    </source>
</evidence>